<evidence type="ECO:0000256" key="1">
    <source>
        <dbReference type="SAM" id="SignalP"/>
    </source>
</evidence>
<keyword evidence="3" id="KW-1185">Reference proteome</keyword>
<keyword evidence="1" id="KW-0732">Signal</keyword>
<dbReference type="EMBL" id="PKSL01000131">
    <property type="protein sequence ID" value="POW03077.1"/>
    <property type="molecule type" value="Genomic_DNA"/>
</dbReference>
<dbReference type="Proteomes" id="UP000239156">
    <property type="component" value="Unassembled WGS sequence"/>
</dbReference>
<proteinExistence type="predicted"/>
<evidence type="ECO:0000313" key="2">
    <source>
        <dbReference type="EMBL" id="POW03077.1"/>
    </source>
</evidence>
<name>A0A2S4V0M3_9BASI</name>
<dbReference type="VEuPathDB" id="FungiDB:PSTT_11342"/>
<accession>A0A2S4V0M3</accession>
<evidence type="ECO:0000313" key="3">
    <source>
        <dbReference type="Proteomes" id="UP000239156"/>
    </source>
</evidence>
<comment type="caution">
    <text evidence="2">The sequence shown here is derived from an EMBL/GenBank/DDBJ whole genome shotgun (WGS) entry which is preliminary data.</text>
</comment>
<dbReference type="VEuPathDB" id="FungiDB:PSHT_08879"/>
<gene>
    <name evidence="2" type="ORF">PSTT_11342</name>
</gene>
<organism evidence="2 3">
    <name type="scientific">Puccinia striiformis</name>
    <dbReference type="NCBI Taxonomy" id="27350"/>
    <lineage>
        <taxon>Eukaryota</taxon>
        <taxon>Fungi</taxon>
        <taxon>Dikarya</taxon>
        <taxon>Basidiomycota</taxon>
        <taxon>Pucciniomycotina</taxon>
        <taxon>Pucciniomycetes</taxon>
        <taxon>Pucciniales</taxon>
        <taxon>Pucciniaceae</taxon>
        <taxon>Puccinia</taxon>
    </lineage>
</organism>
<reference evidence="2" key="1">
    <citation type="submission" date="2017-12" db="EMBL/GenBank/DDBJ databases">
        <title>Gene loss provides genomic basis for host adaptation in cereal stripe rust fungi.</title>
        <authorList>
            <person name="Xia C."/>
        </authorList>
    </citation>
    <scope>NUCLEOTIDE SEQUENCE [LARGE SCALE GENOMIC DNA]</scope>
    <source>
        <strain evidence="2">93-210</strain>
    </source>
</reference>
<feature type="chain" id="PRO_5046296653" evidence="1">
    <location>
        <begin position="21"/>
        <end position="94"/>
    </location>
</feature>
<protein>
    <submittedName>
        <fullName evidence="2">Uncharacterized protein</fullName>
    </submittedName>
</protein>
<feature type="signal peptide" evidence="1">
    <location>
        <begin position="1"/>
        <end position="20"/>
    </location>
</feature>
<sequence>MQHFLSTIAFLVSLCHLAQAASKLGSAFPCHSPGFARCSWTGAYGLSLGQALPIGDKYHCKDDHGWCCPTNTLKYNIGKDEFDHITRQCFKMTE</sequence>